<dbReference type="RefSeq" id="WP_006783834.1">
    <property type="nucleotide sequence ID" value="NZ_CABJBH010000008.1"/>
</dbReference>
<gene>
    <name evidence="1" type="ORF">GMA92_00565</name>
</gene>
<evidence type="ECO:0000313" key="1">
    <source>
        <dbReference type="EMBL" id="MTK19930.1"/>
    </source>
</evidence>
<proteinExistence type="predicted"/>
<dbReference type="Pfam" id="PF14808">
    <property type="entry name" value="TMEM164"/>
    <property type="match status" value="1"/>
</dbReference>
<sequence>MLKQMSSAFFAPLDQYPSAGMFTSAHLISLLVCFVIVGVCLLASRKMQWKTVMKLTKILAVIITLLELIKIGYNFYFGYTWLDAWFPLSYCSLFIYALWLSGYGKGVFKKLGDAFIIMGALLGGIGFLIFPTTSLMRYPIWHYLCLYSLFFHTAMIYLSFMYLKQQKTLVNRKTYVYFSVYFMIGAMISIILNVLFGSNIMLLREPFNVPFAFVHEIQKHSQVAYTLLAMLAYLVGPALFSLIVKIILARQTRKFN</sequence>
<dbReference type="EMBL" id="WMQE01000001">
    <property type="protein sequence ID" value="MTK19930.1"/>
    <property type="molecule type" value="Genomic_DNA"/>
</dbReference>
<comment type="caution">
    <text evidence="1">The sequence shown here is derived from an EMBL/GenBank/DDBJ whole genome shotgun (WGS) entry which is preliminary data.</text>
</comment>
<protein>
    <submittedName>
        <fullName evidence="1">Uncharacterized protein</fullName>
    </submittedName>
</protein>
<name>A0A173R0H2_9FIRM</name>
<dbReference type="GeneID" id="60060045"/>
<reference evidence="1 2" key="1">
    <citation type="journal article" date="2019" name="Nat. Med.">
        <title>A library of human gut bacterial isolates paired with longitudinal multiomics data enables mechanistic microbiome research.</title>
        <authorList>
            <person name="Poyet M."/>
            <person name="Groussin M."/>
            <person name="Gibbons S.M."/>
            <person name="Avila-Pacheco J."/>
            <person name="Jiang X."/>
            <person name="Kearney S.M."/>
            <person name="Perrotta A.R."/>
            <person name="Berdy B."/>
            <person name="Zhao S."/>
            <person name="Lieberman T.D."/>
            <person name="Swanson P.K."/>
            <person name="Smith M."/>
            <person name="Roesemann S."/>
            <person name="Alexander J.E."/>
            <person name="Rich S.A."/>
            <person name="Livny J."/>
            <person name="Vlamakis H."/>
            <person name="Clish C."/>
            <person name="Bullock K."/>
            <person name="Deik A."/>
            <person name="Scott J."/>
            <person name="Pierce K.A."/>
            <person name="Xavier R.J."/>
            <person name="Alm E.J."/>
        </authorList>
    </citation>
    <scope>NUCLEOTIDE SEQUENCE [LARGE SCALE GENOMIC DNA]</scope>
    <source>
        <strain evidence="1 2">BIOML-A198</strain>
    </source>
</reference>
<evidence type="ECO:0000313" key="2">
    <source>
        <dbReference type="Proteomes" id="UP000487649"/>
    </source>
</evidence>
<organism evidence="1 2">
    <name type="scientific">Turicibacter sanguinis</name>
    <dbReference type="NCBI Taxonomy" id="154288"/>
    <lineage>
        <taxon>Bacteria</taxon>
        <taxon>Bacillati</taxon>
        <taxon>Bacillota</taxon>
        <taxon>Erysipelotrichia</taxon>
        <taxon>Erysipelotrichales</taxon>
        <taxon>Turicibacteraceae</taxon>
        <taxon>Turicibacter</taxon>
    </lineage>
</organism>
<accession>A0A173R0H2</accession>
<dbReference type="OrthoDB" id="1906118at2"/>
<dbReference type="AlphaFoldDB" id="A0A173R0H2"/>
<dbReference type="Proteomes" id="UP000487649">
    <property type="component" value="Unassembled WGS sequence"/>
</dbReference>